<dbReference type="OrthoDB" id="47761at2759"/>
<evidence type="ECO:0000313" key="2">
    <source>
        <dbReference type="EMBL" id="GAX14726.1"/>
    </source>
</evidence>
<evidence type="ECO:0000313" key="3">
    <source>
        <dbReference type="Proteomes" id="UP000198406"/>
    </source>
</evidence>
<keyword evidence="3" id="KW-1185">Reference proteome</keyword>
<dbReference type="AlphaFoldDB" id="A0A1Z5JLD9"/>
<accession>A0A1Z5JLD9</accession>
<feature type="domain" description="DUF6824" evidence="1">
    <location>
        <begin position="75"/>
        <end position="163"/>
    </location>
</feature>
<reference evidence="2 3" key="1">
    <citation type="journal article" date="2015" name="Plant Cell">
        <title>Oil accumulation by the oleaginous diatom Fistulifera solaris as revealed by the genome and transcriptome.</title>
        <authorList>
            <person name="Tanaka T."/>
            <person name="Maeda Y."/>
            <person name="Veluchamy A."/>
            <person name="Tanaka M."/>
            <person name="Abida H."/>
            <person name="Marechal E."/>
            <person name="Bowler C."/>
            <person name="Muto M."/>
            <person name="Sunaga Y."/>
            <person name="Tanaka M."/>
            <person name="Yoshino T."/>
            <person name="Taniguchi T."/>
            <person name="Fukuda Y."/>
            <person name="Nemoto M."/>
            <person name="Matsumoto M."/>
            <person name="Wong P.S."/>
            <person name="Aburatani S."/>
            <person name="Fujibuchi W."/>
        </authorList>
    </citation>
    <scope>NUCLEOTIDE SEQUENCE [LARGE SCALE GENOMIC DNA]</scope>
    <source>
        <strain evidence="2 3">JPCC DA0580</strain>
    </source>
</reference>
<sequence>MASYSDANDEDSGSFMSVSSANGHLHTACPLYYDQRDDGPVYHYPSYHPHSSVQHYHELEHTPPVYMTATIGQHDVLCGRGGATNSNNGNKLFRRLVKKYKDEYLNARKIDKPAIAARVVESVRSKGGHFLRQHGTSQDGRHIYWVEVGDDKAKEKTCQALREGAPAILRQQRATRYSAVYSVDEEDEKVTVAQAKKIGGAFVAEKQTVSATDASSSESLTSSIEDTILRPWKRLFVPFGWDCEPISLHQLPPEERNLYLRVFLPPLPEAHKKPRVLK</sequence>
<dbReference type="EMBL" id="BDSP01000082">
    <property type="protein sequence ID" value="GAX14726.1"/>
    <property type="molecule type" value="Genomic_DNA"/>
</dbReference>
<dbReference type="Pfam" id="PF20710">
    <property type="entry name" value="DUF6824"/>
    <property type="match status" value="1"/>
</dbReference>
<evidence type="ECO:0000259" key="1">
    <source>
        <dbReference type="Pfam" id="PF20710"/>
    </source>
</evidence>
<dbReference type="InterPro" id="IPR049227">
    <property type="entry name" value="DUF6824"/>
</dbReference>
<proteinExistence type="predicted"/>
<dbReference type="Proteomes" id="UP000198406">
    <property type="component" value="Unassembled WGS sequence"/>
</dbReference>
<protein>
    <recommendedName>
        <fullName evidence="1">DUF6824 domain-containing protein</fullName>
    </recommendedName>
</protein>
<organism evidence="2 3">
    <name type="scientific">Fistulifera solaris</name>
    <name type="common">Oleaginous diatom</name>
    <dbReference type="NCBI Taxonomy" id="1519565"/>
    <lineage>
        <taxon>Eukaryota</taxon>
        <taxon>Sar</taxon>
        <taxon>Stramenopiles</taxon>
        <taxon>Ochrophyta</taxon>
        <taxon>Bacillariophyta</taxon>
        <taxon>Bacillariophyceae</taxon>
        <taxon>Bacillariophycidae</taxon>
        <taxon>Naviculales</taxon>
        <taxon>Naviculaceae</taxon>
        <taxon>Fistulifera</taxon>
    </lineage>
</organism>
<dbReference type="InParanoid" id="A0A1Z5JLD9"/>
<name>A0A1Z5JLD9_FISSO</name>
<comment type="caution">
    <text evidence="2">The sequence shown here is derived from an EMBL/GenBank/DDBJ whole genome shotgun (WGS) entry which is preliminary data.</text>
</comment>
<gene>
    <name evidence="2" type="ORF">FisN_11Hu269</name>
</gene>